<feature type="domain" description="ABC transmembrane type-1" evidence="8">
    <location>
        <begin position="81"/>
        <end position="283"/>
    </location>
</feature>
<dbReference type="InterPro" id="IPR000515">
    <property type="entry name" value="MetI-like"/>
</dbReference>
<protein>
    <submittedName>
        <fullName evidence="9">Carbohydrate ABC transporter permease</fullName>
    </submittedName>
</protein>
<keyword evidence="10" id="KW-1185">Reference proteome</keyword>
<comment type="subcellular location">
    <subcellularLocation>
        <location evidence="1 7">Cell membrane</location>
        <topology evidence="1 7">Multi-pass membrane protein</topology>
    </subcellularLocation>
</comment>
<dbReference type="RefSeq" id="WP_258387302.1">
    <property type="nucleotide sequence ID" value="NZ_CP091430.1"/>
</dbReference>
<evidence type="ECO:0000256" key="7">
    <source>
        <dbReference type="RuleBase" id="RU363032"/>
    </source>
</evidence>
<feature type="transmembrane region" description="Helical" evidence="7">
    <location>
        <begin position="147"/>
        <end position="168"/>
    </location>
</feature>
<evidence type="ECO:0000256" key="6">
    <source>
        <dbReference type="ARBA" id="ARBA00023136"/>
    </source>
</evidence>
<keyword evidence="4 7" id="KW-0812">Transmembrane</keyword>
<feature type="transmembrane region" description="Helical" evidence="7">
    <location>
        <begin position="188"/>
        <end position="210"/>
    </location>
</feature>
<evidence type="ECO:0000256" key="5">
    <source>
        <dbReference type="ARBA" id="ARBA00022989"/>
    </source>
</evidence>
<comment type="similarity">
    <text evidence="7">Belongs to the binding-protein-dependent transport system permease family.</text>
</comment>
<dbReference type="CDD" id="cd06261">
    <property type="entry name" value="TM_PBP2"/>
    <property type="match status" value="1"/>
</dbReference>
<evidence type="ECO:0000313" key="9">
    <source>
        <dbReference type="EMBL" id="UVI31238.1"/>
    </source>
</evidence>
<feature type="transmembrane region" description="Helical" evidence="7">
    <location>
        <begin position="85"/>
        <end position="104"/>
    </location>
</feature>
<keyword evidence="3" id="KW-1003">Cell membrane</keyword>
<proteinExistence type="inferred from homology"/>
<feature type="transmembrane region" description="Helical" evidence="7">
    <location>
        <begin position="266"/>
        <end position="285"/>
    </location>
</feature>
<feature type="transmembrane region" description="Helical" evidence="7">
    <location>
        <begin position="20"/>
        <end position="41"/>
    </location>
</feature>
<keyword evidence="2 7" id="KW-0813">Transport</keyword>
<evidence type="ECO:0000256" key="3">
    <source>
        <dbReference type="ARBA" id="ARBA00022475"/>
    </source>
</evidence>
<sequence>MVSDADAVTRQTRGDRVFEWMNYALLTIILLLILYPLLFVASASVSDPQAVNSGNMWLWPKDITFLGYEKIFQNKEILTGYLNTIMYTVLGTSINLVMTILAAFPLSRRDLAGRNAIMAMFVFTMFFSGGLIPSYMLVKNLGMLNTVWALVIPGAVSVWNIIIMRTFFQQSIPSEIHEAAAIDGSSDFHLLLKIILPLSMPILAVMTLFYSVGHWNSFFNALIYLTDRDRFPLQLILREILIQNQMEQMSESADALTDQILYAQTIKYAVIIVANLPVLMLYPFLQKYFTKGIMIGAIKG</sequence>
<reference evidence="9" key="1">
    <citation type="submission" date="2022-01" db="EMBL/GenBank/DDBJ databases">
        <title>Paenibacillus spongiae sp. nov., isolated from marine sponge.</title>
        <authorList>
            <person name="Li Z."/>
            <person name="Zhang M."/>
        </authorList>
    </citation>
    <scope>NUCLEOTIDE SEQUENCE</scope>
    <source>
        <strain evidence="9">PHS-Z3</strain>
    </source>
</reference>
<name>A0ABY5SCH9_9BACL</name>
<dbReference type="EMBL" id="CP091430">
    <property type="protein sequence ID" value="UVI31238.1"/>
    <property type="molecule type" value="Genomic_DNA"/>
</dbReference>
<dbReference type="SUPFAM" id="SSF161098">
    <property type="entry name" value="MetI-like"/>
    <property type="match status" value="1"/>
</dbReference>
<dbReference type="InterPro" id="IPR035906">
    <property type="entry name" value="MetI-like_sf"/>
</dbReference>
<gene>
    <name evidence="9" type="ORF">L1F29_05185</name>
</gene>
<evidence type="ECO:0000256" key="1">
    <source>
        <dbReference type="ARBA" id="ARBA00004651"/>
    </source>
</evidence>
<organism evidence="9 10">
    <name type="scientific">Paenibacillus spongiae</name>
    <dbReference type="NCBI Taxonomy" id="2909671"/>
    <lineage>
        <taxon>Bacteria</taxon>
        <taxon>Bacillati</taxon>
        <taxon>Bacillota</taxon>
        <taxon>Bacilli</taxon>
        <taxon>Bacillales</taxon>
        <taxon>Paenibacillaceae</taxon>
        <taxon>Paenibacillus</taxon>
    </lineage>
</organism>
<keyword evidence="6 7" id="KW-0472">Membrane</keyword>
<feature type="transmembrane region" description="Helical" evidence="7">
    <location>
        <begin position="116"/>
        <end position="135"/>
    </location>
</feature>
<evidence type="ECO:0000313" key="10">
    <source>
        <dbReference type="Proteomes" id="UP001057877"/>
    </source>
</evidence>
<keyword evidence="5 7" id="KW-1133">Transmembrane helix</keyword>
<accession>A0ABY5SCH9</accession>
<dbReference type="PANTHER" id="PTHR43744">
    <property type="entry name" value="ABC TRANSPORTER PERMEASE PROTEIN MG189-RELATED-RELATED"/>
    <property type="match status" value="1"/>
</dbReference>
<dbReference type="Gene3D" id="1.10.3720.10">
    <property type="entry name" value="MetI-like"/>
    <property type="match status" value="1"/>
</dbReference>
<dbReference type="PANTHER" id="PTHR43744:SF9">
    <property type="entry name" value="POLYGALACTURONAN_RHAMNOGALACTURONAN TRANSPORT SYSTEM PERMEASE PROTEIN YTCP"/>
    <property type="match status" value="1"/>
</dbReference>
<dbReference type="Pfam" id="PF00528">
    <property type="entry name" value="BPD_transp_1"/>
    <property type="match status" value="1"/>
</dbReference>
<evidence type="ECO:0000256" key="2">
    <source>
        <dbReference type="ARBA" id="ARBA00022448"/>
    </source>
</evidence>
<dbReference type="PROSITE" id="PS50928">
    <property type="entry name" value="ABC_TM1"/>
    <property type="match status" value="1"/>
</dbReference>
<evidence type="ECO:0000259" key="8">
    <source>
        <dbReference type="PROSITE" id="PS50928"/>
    </source>
</evidence>
<dbReference type="Proteomes" id="UP001057877">
    <property type="component" value="Chromosome"/>
</dbReference>
<evidence type="ECO:0000256" key="4">
    <source>
        <dbReference type="ARBA" id="ARBA00022692"/>
    </source>
</evidence>